<dbReference type="Proteomes" id="UP000248703">
    <property type="component" value="Unassembled WGS sequence"/>
</dbReference>
<gene>
    <name evidence="1" type="ORF">LY08_01936</name>
</gene>
<dbReference type="InterPro" id="IPR023393">
    <property type="entry name" value="START-like_dom_sf"/>
</dbReference>
<dbReference type="Gene3D" id="2.40.180.10">
    <property type="entry name" value="Catalase core domain"/>
    <property type="match status" value="1"/>
</dbReference>
<comment type="caution">
    <text evidence="1">The sequence shown here is derived from an EMBL/GenBank/DDBJ whole genome shotgun (WGS) entry which is preliminary data.</text>
</comment>
<dbReference type="CDD" id="cd08152">
    <property type="entry name" value="y4iL_like"/>
    <property type="match status" value="1"/>
</dbReference>
<evidence type="ECO:0000313" key="1">
    <source>
        <dbReference type="EMBL" id="RAJ13419.1"/>
    </source>
</evidence>
<accession>A0A327R9D4</accession>
<sequence>MTKRPTSPLTLGQEYVSADEDEIIKEMIDEMEAQMDRLYADQKMPRQIHTKMHGCVKAKFIVEPHLENTLKVGVFKDPKTYNCWVRFSNSQTKPQNDKKKDIRGIAIKLMGVTGEKILNHKKQETSHDFLLMSSETFFSKNIKEFRGTLKASTAKSKLKLALYFLNPKHWSILKRLMGTFVKCDNPLNIPYWSTQPYRFGANDKAVKYFLKPSPENKIVNENTKEPNYLRINMAQTLNDNCIKFDFFVQFQTNATTMPIEDPTVPWDSQYIKLATLEIPPQHFDSKKQIEFGENLSFNSWHALPEHRPLGSFNRARKRVYDYMSSYRHKQNGIPEIEPEDDPNFLLDTFHENMNIINVDIPKQKVVSQSAHVLVKCSKKIAFDFISSGTELPNWLKKHGSIPAAINAEKISETYDYIGAKRRVRFDNNETTIEELLSYNPNANYSYRVTEFTNKLRHFSNVAYGQVWIDTIDDKTRITWDYTFKYKNLFSKIMLSFVLTFVFKKFMQESLNHAKAYIENGD</sequence>
<dbReference type="OrthoDB" id="336698at2"/>
<dbReference type="Gene3D" id="3.30.530.20">
    <property type="match status" value="1"/>
</dbReference>
<dbReference type="GO" id="GO:0020037">
    <property type="term" value="F:heme binding"/>
    <property type="evidence" value="ECO:0007669"/>
    <property type="project" value="InterPro"/>
</dbReference>
<dbReference type="RefSeq" id="WP_111660232.1">
    <property type="nucleotide sequence ID" value="NZ_QLLO01000006.1"/>
</dbReference>
<dbReference type="InterPro" id="IPR019587">
    <property type="entry name" value="Polyketide_cyclase/dehydratase"/>
</dbReference>
<keyword evidence="2" id="KW-1185">Reference proteome</keyword>
<dbReference type="SUPFAM" id="SSF55961">
    <property type="entry name" value="Bet v1-like"/>
    <property type="match status" value="1"/>
</dbReference>
<protein>
    <submittedName>
        <fullName evidence="1">Polyketide cyclase/dehydrase/lipid transport protein</fullName>
    </submittedName>
</protein>
<dbReference type="PANTHER" id="PTHR36195">
    <property type="entry name" value="DOMAIN PROTEIN, PUTATIVE (AFU_ORTHOLOGUE AFUA_5G01990)-RELATED-RELATED"/>
    <property type="match status" value="1"/>
</dbReference>
<name>A0A327R9D4_9FLAO</name>
<dbReference type="AlphaFoldDB" id="A0A327R9D4"/>
<proteinExistence type="predicted"/>
<organism evidence="1 2">
    <name type="scientific">Olleya aquimaris</name>
    <dbReference type="NCBI Taxonomy" id="639310"/>
    <lineage>
        <taxon>Bacteria</taxon>
        <taxon>Pseudomonadati</taxon>
        <taxon>Bacteroidota</taxon>
        <taxon>Flavobacteriia</taxon>
        <taxon>Flavobacteriales</taxon>
        <taxon>Flavobacteriaceae</taxon>
    </lineage>
</organism>
<dbReference type="EMBL" id="QLLO01000006">
    <property type="protein sequence ID" value="RAJ13419.1"/>
    <property type="molecule type" value="Genomic_DNA"/>
</dbReference>
<dbReference type="SUPFAM" id="SSF56634">
    <property type="entry name" value="Heme-dependent catalase-like"/>
    <property type="match status" value="1"/>
</dbReference>
<dbReference type="Pfam" id="PF10604">
    <property type="entry name" value="Polyketide_cyc2"/>
    <property type="match status" value="1"/>
</dbReference>
<dbReference type="PANTHER" id="PTHR36195:SF4">
    <property type="entry name" value="DOMAIN PROTEIN, PUTATIVE (AFU_ORTHOLOGUE AFUA_5G01990)-RELATED"/>
    <property type="match status" value="1"/>
</dbReference>
<evidence type="ECO:0000313" key="2">
    <source>
        <dbReference type="Proteomes" id="UP000248703"/>
    </source>
</evidence>
<dbReference type="InterPro" id="IPR020835">
    <property type="entry name" value="Catalase_sf"/>
</dbReference>
<reference evidence="1 2" key="1">
    <citation type="submission" date="2018-06" db="EMBL/GenBank/DDBJ databases">
        <title>Genomic Encyclopedia of Archaeal and Bacterial Type Strains, Phase II (KMG-II): from individual species to whole genera.</title>
        <authorList>
            <person name="Goeker M."/>
        </authorList>
    </citation>
    <scope>NUCLEOTIDE SEQUENCE [LARGE SCALE GENOMIC DNA]</scope>
    <source>
        <strain evidence="1 2">DSM 24464</strain>
    </source>
</reference>